<dbReference type="EC" id="4.1.2.13" evidence="4"/>
<feature type="region of interest" description="Disordered" evidence="7">
    <location>
        <begin position="352"/>
        <end position="372"/>
    </location>
</feature>
<dbReference type="CDD" id="cd00948">
    <property type="entry name" value="FBP_aldolase_I_a"/>
    <property type="match status" value="1"/>
</dbReference>
<dbReference type="InterPro" id="IPR000741">
    <property type="entry name" value="FBA_I"/>
</dbReference>
<organism evidence="8 9">
    <name type="scientific">Bodo saltans</name>
    <name type="common">Flagellated protozoan</name>
    <dbReference type="NCBI Taxonomy" id="75058"/>
    <lineage>
        <taxon>Eukaryota</taxon>
        <taxon>Discoba</taxon>
        <taxon>Euglenozoa</taxon>
        <taxon>Kinetoplastea</taxon>
        <taxon>Metakinetoplastina</taxon>
        <taxon>Eubodonida</taxon>
        <taxon>Bodonidae</taxon>
        <taxon>Bodo</taxon>
    </lineage>
</organism>
<evidence type="ECO:0000313" key="8">
    <source>
        <dbReference type="EMBL" id="CUG21213.1"/>
    </source>
</evidence>
<protein>
    <recommendedName>
        <fullName evidence="4">fructose-bisphosphate aldolase</fullName>
        <ecNumber evidence="4">4.1.2.13</ecNumber>
    </recommendedName>
</protein>
<dbReference type="GO" id="GO:0006096">
    <property type="term" value="P:glycolytic process"/>
    <property type="evidence" value="ECO:0007669"/>
    <property type="project" value="UniProtKB-UniPathway"/>
</dbReference>
<keyword evidence="9" id="KW-1185">Reference proteome</keyword>
<evidence type="ECO:0000256" key="6">
    <source>
        <dbReference type="ARBA" id="ARBA00023239"/>
    </source>
</evidence>
<feature type="compositionally biased region" description="Basic and acidic residues" evidence="7">
    <location>
        <begin position="353"/>
        <end position="363"/>
    </location>
</feature>
<dbReference type="VEuPathDB" id="TriTrypDB:BSAL_75865"/>
<comment type="catalytic activity">
    <reaction evidence="1">
        <text>beta-D-fructose 1,6-bisphosphate = D-glyceraldehyde 3-phosphate + dihydroxyacetone phosphate</text>
        <dbReference type="Rhea" id="RHEA:14729"/>
        <dbReference type="ChEBI" id="CHEBI:32966"/>
        <dbReference type="ChEBI" id="CHEBI:57642"/>
        <dbReference type="ChEBI" id="CHEBI:59776"/>
        <dbReference type="EC" id="4.1.2.13"/>
    </reaction>
</comment>
<dbReference type="GO" id="GO:0005737">
    <property type="term" value="C:cytoplasm"/>
    <property type="evidence" value="ECO:0007669"/>
    <property type="project" value="UniProtKB-ARBA"/>
</dbReference>
<evidence type="ECO:0000313" key="9">
    <source>
        <dbReference type="Proteomes" id="UP000051952"/>
    </source>
</evidence>
<reference evidence="9" key="1">
    <citation type="submission" date="2015-09" db="EMBL/GenBank/DDBJ databases">
        <authorList>
            <consortium name="Pathogen Informatics"/>
        </authorList>
    </citation>
    <scope>NUCLEOTIDE SEQUENCE [LARGE SCALE GENOMIC DNA]</scope>
    <source>
        <strain evidence="9">Lake Konstanz</strain>
    </source>
</reference>
<comment type="pathway">
    <text evidence="2">Carbohydrate degradation; glycolysis; D-glyceraldehyde 3-phosphate and glycerone phosphate from D-glucose: step 4/4.</text>
</comment>
<evidence type="ECO:0000256" key="3">
    <source>
        <dbReference type="ARBA" id="ARBA00010387"/>
    </source>
</evidence>
<dbReference type="AlphaFoldDB" id="A0A0S4IZJ5"/>
<dbReference type="Pfam" id="PF00274">
    <property type="entry name" value="Glycolytic"/>
    <property type="match status" value="1"/>
</dbReference>
<dbReference type="GO" id="GO:0004332">
    <property type="term" value="F:fructose-bisphosphate aldolase activity"/>
    <property type="evidence" value="ECO:0007669"/>
    <property type="project" value="UniProtKB-EC"/>
</dbReference>
<evidence type="ECO:0000256" key="7">
    <source>
        <dbReference type="SAM" id="MobiDB-lite"/>
    </source>
</evidence>
<dbReference type="InterPro" id="IPR013785">
    <property type="entry name" value="Aldolase_TIM"/>
</dbReference>
<comment type="similarity">
    <text evidence="3">Belongs to the class I fructose-bisphosphate aldolase family.</text>
</comment>
<dbReference type="SUPFAM" id="SSF51569">
    <property type="entry name" value="Aldolase"/>
    <property type="match status" value="1"/>
</dbReference>
<dbReference type="PANTHER" id="PTHR11627">
    <property type="entry name" value="FRUCTOSE-BISPHOSPHATE ALDOLASE"/>
    <property type="match status" value="1"/>
</dbReference>
<proteinExistence type="inferred from homology"/>
<keyword evidence="5" id="KW-0324">Glycolysis</keyword>
<dbReference type="FunFam" id="3.20.20.70:FF:000140">
    <property type="entry name" value="Fructose-bisphosphate aldolase"/>
    <property type="match status" value="1"/>
</dbReference>
<evidence type="ECO:0000256" key="2">
    <source>
        <dbReference type="ARBA" id="ARBA00004714"/>
    </source>
</evidence>
<dbReference type="UniPathway" id="UPA00109">
    <property type="reaction ID" value="UER00183"/>
</dbReference>
<dbReference type="NCBIfam" id="NF033379">
    <property type="entry name" value="FrucBisAld_I"/>
    <property type="match status" value="1"/>
</dbReference>
<evidence type="ECO:0000256" key="1">
    <source>
        <dbReference type="ARBA" id="ARBA00000441"/>
    </source>
</evidence>
<dbReference type="OMA" id="WRAVITI"/>
<dbReference type="OrthoDB" id="275758at2759"/>
<accession>A0A0S4IZJ5</accession>
<sequence>MAKRIEVLESQLPAYNRIKTPFYDELRQTIKIITTPGKGLLAADESVGSCTKRFSGIGLENNAENRRKYRQLMVGAAGFEKYISGVIFHEETLYQKLDNGLTFPDHCAKVGVVPGIKTDLGLHPLLEGAEGEEMTEGLDGYRKRAGAYYKAGARFCKWRNVYKIQNGTVSESVVRFNAETLARYAVLSQLAGLVPIVEPEVMIDGTHTIEVSQRVSERVWSEVVAALHRHGIVWECCLLKPNMVVPGAESGVKATADEVARYTVTTLARTIPPALPGITFLSGGLSEVQASEYLNAINSVNLPRPWSLSFSYARALQSSALKAWGGKDAGVESGRKTFLHRAKMNSNAQLGKYRREEDDKESKSLYVAGNKY</sequence>
<dbReference type="Proteomes" id="UP000051952">
    <property type="component" value="Unassembled WGS sequence"/>
</dbReference>
<dbReference type="Gene3D" id="3.20.20.70">
    <property type="entry name" value="Aldolase class I"/>
    <property type="match status" value="1"/>
</dbReference>
<dbReference type="EMBL" id="CYKH01000700">
    <property type="protein sequence ID" value="CUG21213.1"/>
    <property type="molecule type" value="Genomic_DNA"/>
</dbReference>
<keyword evidence="6" id="KW-0456">Lyase</keyword>
<evidence type="ECO:0000256" key="5">
    <source>
        <dbReference type="ARBA" id="ARBA00023152"/>
    </source>
</evidence>
<name>A0A0S4IZJ5_BODSA</name>
<evidence type="ECO:0000256" key="4">
    <source>
        <dbReference type="ARBA" id="ARBA00013068"/>
    </source>
</evidence>
<gene>
    <name evidence="8" type="ORF">BSAL_75865</name>
</gene>